<organism evidence="2 3">
    <name type="scientific">Streptomyces niphimycinicus</name>
    <dbReference type="NCBI Taxonomy" id="2842201"/>
    <lineage>
        <taxon>Bacteria</taxon>
        <taxon>Bacillati</taxon>
        <taxon>Actinomycetota</taxon>
        <taxon>Actinomycetes</taxon>
        <taxon>Kitasatosporales</taxon>
        <taxon>Streptomycetaceae</taxon>
        <taxon>Streptomyces</taxon>
    </lineage>
</organism>
<proteinExistence type="predicted"/>
<comment type="caution">
    <text evidence="2">The sequence shown here is derived from an EMBL/GenBank/DDBJ whole genome shotgun (WGS) entry which is preliminary data.</text>
</comment>
<protein>
    <submittedName>
        <fullName evidence="2">Uncharacterized protein</fullName>
    </submittedName>
</protein>
<accession>A0ABS6CVW2</accession>
<feature type="region of interest" description="Disordered" evidence="1">
    <location>
        <begin position="1"/>
        <end position="78"/>
    </location>
</feature>
<reference evidence="2 3" key="1">
    <citation type="submission" date="2021-06" db="EMBL/GenBank/DDBJ databases">
        <authorList>
            <person name="Pan X."/>
        </authorList>
    </citation>
    <scope>NUCLEOTIDE SEQUENCE [LARGE SCALE GENOMIC DNA]</scope>
    <source>
        <strain evidence="2 3">4503</strain>
    </source>
</reference>
<gene>
    <name evidence="2" type="ORF">KN815_44930</name>
</gene>
<feature type="compositionally biased region" description="Low complexity" evidence="1">
    <location>
        <begin position="49"/>
        <end position="59"/>
    </location>
</feature>
<name>A0ABS6CVW2_9ACTN</name>
<evidence type="ECO:0000313" key="2">
    <source>
        <dbReference type="EMBL" id="MBU3870944.1"/>
    </source>
</evidence>
<evidence type="ECO:0000256" key="1">
    <source>
        <dbReference type="SAM" id="MobiDB-lite"/>
    </source>
</evidence>
<evidence type="ECO:0000313" key="3">
    <source>
        <dbReference type="Proteomes" id="UP000720508"/>
    </source>
</evidence>
<sequence>PLPSAPTGRPSASPTPLAPSKAPEQRATRGLGGGTAGPRDSGDVPLRGRPVAPSSSPRAEPSEHPMSALPTPDAIRRP</sequence>
<dbReference type="EMBL" id="JAHLEM010000894">
    <property type="protein sequence ID" value="MBU3870944.1"/>
    <property type="molecule type" value="Genomic_DNA"/>
</dbReference>
<dbReference type="Proteomes" id="UP000720508">
    <property type="component" value="Unassembled WGS sequence"/>
</dbReference>
<feature type="non-terminal residue" evidence="2">
    <location>
        <position position="1"/>
    </location>
</feature>
<keyword evidence="3" id="KW-1185">Reference proteome</keyword>